<reference evidence="1 2" key="1">
    <citation type="submission" date="2019-09" db="EMBL/GenBank/DDBJ databases">
        <authorList>
            <person name="Cremers G."/>
        </authorList>
    </citation>
    <scope>NUCLEOTIDE SEQUENCE [LARGE SCALE GENOMIC DNA]</scope>
    <source>
        <strain evidence="1">4A</strain>
    </source>
</reference>
<gene>
    <name evidence="1" type="ORF">MAMT_01242</name>
</gene>
<accession>A0A5E6ME18</accession>
<dbReference type="RefSeq" id="WP_142660099.1">
    <property type="nucleotide sequence ID" value="NZ_CABFVA020000066.1"/>
</dbReference>
<dbReference type="Proteomes" id="UP000334923">
    <property type="component" value="Unassembled WGS sequence"/>
</dbReference>
<dbReference type="EMBL" id="CABFVA020000066">
    <property type="protein sequence ID" value="VVM06501.1"/>
    <property type="molecule type" value="Genomic_DNA"/>
</dbReference>
<evidence type="ECO:0000313" key="1">
    <source>
        <dbReference type="EMBL" id="VVM06501.1"/>
    </source>
</evidence>
<keyword evidence="2" id="KW-1185">Reference proteome</keyword>
<name>A0A5E6ME18_9BACT</name>
<sequence>MSNSLETTWKASWIRKTRRARIPLAARARLKERESSWAMSAAKLETATGAAQRLDGDSSYTLF</sequence>
<organism evidence="1 2">
    <name type="scientific">Methylacidimicrobium tartarophylax</name>
    <dbReference type="NCBI Taxonomy" id="1041768"/>
    <lineage>
        <taxon>Bacteria</taxon>
        <taxon>Pseudomonadati</taxon>
        <taxon>Verrucomicrobiota</taxon>
        <taxon>Methylacidimicrobium</taxon>
    </lineage>
</organism>
<proteinExistence type="predicted"/>
<dbReference type="AlphaFoldDB" id="A0A5E6ME18"/>
<evidence type="ECO:0000313" key="2">
    <source>
        <dbReference type="Proteomes" id="UP000334923"/>
    </source>
</evidence>
<protein>
    <submittedName>
        <fullName evidence="1">Uncharacterized protein</fullName>
    </submittedName>
</protein>